<name>A0A4Z0NRL7_9HYPH</name>
<reference evidence="1 2" key="1">
    <citation type="submission" date="2019-04" db="EMBL/GenBank/DDBJ databases">
        <authorList>
            <person name="Feng G."/>
            <person name="Zhu H."/>
        </authorList>
    </citation>
    <scope>NUCLEOTIDE SEQUENCE [LARGE SCALE GENOMIC DNA]</scope>
    <source>
        <strain evidence="1 2">6HR-1</strain>
    </source>
</reference>
<evidence type="ECO:0000313" key="2">
    <source>
        <dbReference type="Proteomes" id="UP000297535"/>
    </source>
</evidence>
<protein>
    <submittedName>
        <fullName evidence="1">Uncharacterized protein</fullName>
    </submittedName>
</protein>
<comment type="caution">
    <text evidence="1">The sequence shown here is derived from an EMBL/GenBank/DDBJ whole genome shotgun (WGS) entry which is preliminary data.</text>
</comment>
<dbReference type="Proteomes" id="UP000297535">
    <property type="component" value="Unassembled WGS sequence"/>
</dbReference>
<sequence length="118" mass="14792">MRIRSLLLALFLLTGLGGLAGASPLMPSAAVTTALDQPSTVETVRWRRHRHWHRRHWHRRHWHHRRHYRRHWHHRRHYHRHYRRHHHYRGHRHVRRLQFSRPAATRPVRWIEPRQAGR</sequence>
<proteinExistence type="predicted"/>
<gene>
    <name evidence="1" type="ORF">EU555_11600</name>
</gene>
<organism evidence="1 2">
    <name type="scientific">Methylobacterium nonmethylotrophicum</name>
    <dbReference type="NCBI Taxonomy" id="1141884"/>
    <lineage>
        <taxon>Bacteria</taxon>
        <taxon>Pseudomonadati</taxon>
        <taxon>Pseudomonadota</taxon>
        <taxon>Alphaproteobacteria</taxon>
        <taxon>Hyphomicrobiales</taxon>
        <taxon>Methylobacteriaceae</taxon>
        <taxon>Methylobacterium</taxon>
    </lineage>
</organism>
<keyword evidence="2" id="KW-1185">Reference proteome</keyword>
<dbReference type="AlphaFoldDB" id="A0A4Z0NRL7"/>
<evidence type="ECO:0000313" key="1">
    <source>
        <dbReference type="EMBL" id="TGD99801.1"/>
    </source>
</evidence>
<dbReference type="EMBL" id="SRLB01000007">
    <property type="protein sequence ID" value="TGD99801.1"/>
    <property type="molecule type" value="Genomic_DNA"/>
</dbReference>
<dbReference type="RefSeq" id="WP_135414793.1">
    <property type="nucleotide sequence ID" value="NZ_SRLB01000007.1"/>
</dbReference>
<accession>A0A4Z0NRL7</accession>